<name>A0A1F6NAQ1_9BACT</name>
<evidence type="ECO:0000313" key="3">
    <source>
        <dbReference type="Proteomes" id="UP000178726"/>
    </source>
</evidence>
<gene>
    <name evidence="2" type="ORF">A3I29_01635</name>
</gene>
<dbReference type="GO" id="GO:0000127">
    <property type="term" value="C:transcription factor TFIIIC complex"/>
    <property type="evidence" value="ECO:0007669"/>
    <property type="project" value="TreeGrafter"/>
</dbReference>
<comment type="caution">
    <text evidence="2">The sequence shown here is derived from an EMBL/GenBank/DDBJ whole genome shotgun (WGS) entry which is preliminary data.</text>
</comment>
<feature type="repeat" description="TPR" evidence="1">
    <location>
        <begin position="145"/>
        <end position="178"/>
    </location>
</feature>
<proteinExistence type="predicted"/>
<evidence type="ECO:0000313" key="2">
    <source>
        <dbReference type="EMBL" id="OGH80783.1"/>
    </source>
</evidence>
<dbReference type="PANTHER" id="PTHR23082:SF0">
    <property type="entry name" value="GENERAL TRANSCRIPTION FACTOR 3C POLYPEPTIDE 3"/>
    <property type="match status" value="1"/>
</dbReference>
<evidence type="ECO:0000256" key="1">
    <source>
        <dbReference type="PROSITE-ProRule" id="PRU00339"/>
    </source>
</evidence>
<dbReference type="InterPro" id="IPR019734">
    <property type="entry name" value="TPR_rpt"/>
</dbReference>
<protein>
    <submittedName>
        <fullName evidence="2">Uncharacterized protein</fullName>
    </submittedName>
</protein>
<organism evidence="2 3">
    <name type="scientific">Candidatus Magasanikbacteria bacterium RIFCSPLOWO2_02_FULL_44_11</name>
    <dbReference type="NCBI Taxonomy" id="1798689"/>
    <lineage>
        <taxon>Bacteria</taxon>
        <taxon>Candidatus Magasanikiibacteriota</taxon>
    </lineage>
</organism>
<dbReference type="SMART" id="SM00028">
    <property type="entry name" value="TPR"/>
    <property type="match status" value="4"/>
</dbReference>
<accession>A0A1F6NAQ1</accession>
<dbReference type="STRING" id="1798689.A3I29_01635"/>
<dbReference type="Pfam" id="PF13181">
    <property type="entry name" value="TPR_8"/>
    <property type="match status" value="1"/>
</dbReference>
<dbReference type="PANTHER" id="PTHR23082">
    <property type="entry name" value="TRANSCRIPTION INITIATION FACTOR IIIC TFIIIC , POLYPEPTIDE 3-RELATED"/>
    <property type="match status" value="1"/>
</dbReference>
<dbReference type="InterPro" id="IPR039340">
    <property type="entry name" value="Tfc4/TFIIIC-102/Sfc4"/>
</dbReference>
<dbReference type="GO" id="GO:0006383">
    <property type="term" value="P:transcription by RNA polymerase III"/>
    <property type="evidence" value="ECO:0007669"/>
    <property type="project" value="InterPro"/>
</dbReference>
<dbReference type="InterPro" id="IPR011990">
    <property type="entry name" value="TPR-like_helical_dom_sf"/>
</dbReference>
<dbReference type="SUPFAM" id="SSF48452">
    <property type="entry name" value="TPR-like"/>
    <property type="match status" value="1"/>
</dbReference>
<dbReference type="Pfam" id="PF13432">
    <property type="entry name" value="TPR_16"/>
    <property type="match status" value="1"/>
</dbReference>
<dbReference type="AlphaFoldDB" id="A0A1F6NAQ1"/>
<dbReference type="EMBL" id="MFQK01000029">
    <property type="protein sequence ID" value="OGH80783.1"/>
    <property type="molecule type" value="Genomic_DNA"/>
</dbReference>
<dbReference type="PROSITE" id="PS50005">
    <property type="entry name" value="TPR"/>
    <property type="match status" value="1"/>
</dbReference>
<sequence>MMYFLLATMFISLAVMAVVIIRKFPQMANVDVDNLPLEKEAKKKKEIMSRRIEAEGTVMLTKAGLLFRPIQKIWGKLQLQFRIYVGKIERLLRREERKGNVLSAEDQESKLNSLLNDAQMEIATQNFDKAESLFIAAIKIDPRSYEAYKGLADTYLLKNSLEEALETYTFLLQLYPKDDDIMVKIADIAEQKGDIQKAIDYLERAIVINDSLSPRFYHLAELLVKVDQADIAKEAIISAVDLEPKNPKYLDLLIEIGILCGDKDVATKGFAELRLVNPKNQKLQVFSDRIKTLT</sequence>
<dbReference type="Gene3D" id="1.25.40.10">
    <property type="entry name" value="Tetratricopeptide repeat domain"/>
    <property type="match status" value="1"/>
</dbReference>
<keyword evidence="1" id="KW-0802">TPR repeat</keyword>
<reference evidence="2 3" key="1">
    <citation type="journal article" date="2016" name="Nat. Commun.">
        <title>Thousands of microbial genomes shed light on interconnected biogeochemical processes in an aquifer system.</title>
        <authorList>
            <person name="Anantharaman K."/>
            <person name="Brown C.T."/>
            <person name="Hug L.A."/>
            <person name="Sharon I."/>
            <person name="Castelle C.J."/>
            <person name="Probst A.J."/>
            <person name="Thomas B.C."/>
            <person name="Singh A."/>
            <person name="Wilkins M.J."/>
            <person name="Karaoz U."/>
            <person name="Brodie E.L."/>
            <person name="Williams K.H."/>
            <person name="Hubbard S.S."/>
            <person name="Banfield J.F."/>
        </authorList>
    </citation>
    <scope>NUCLEOTIDE SEQUENCE [LARGE SCALE GENOMIC DNA]</scope>
</reference>
<dbReference type="Proteomes" id="UP000178726">
    <property type="component" value="Unassembled WGS sequence"/>
</dbReference>